<dbReference type="GO" id="GO:0006935">
    <property type="term" value="P:chemotaxis"/>
    <property type="evidence" value="ECO:0007669"/>
    <property type="project" value="UniProtKB-KW"/>
</dbReference>
<dbReference type="GO" id="GO:0005886">
    <property type="term" value="C:plasma membrane"/>
    <property type="evidence" value="ECO:0007669"/>
    <property type="project" value="TreeGrafter"/>
</dbReference>
<evidence type="ECO:0000256" key="4">
    <source>
        <dbReference type="ARBA" id="ARBA00029447"/>
    </source>
</evidence>
<dbReference type="InterPro" id="IPR004089">
    <property type="entry name" value="MCPsignal_dom"/>
</dbReference>
<dbReference type="InterPro" id="IPR029151">
    <property type="entry name" value="Sensor-like_sf"/>
</dbReference>
<dbReference type="FunFam" id="1.10.287.950:FF:000001">
    <property type="entry name" value="Methyl-accepting chemotaxis sensory transducer"/>
    <property type="match status" value="1"/>
</dbReference>
<protein>
    <recommendedName>
        <fullName evidence="11">Methyl-accepting chemotaxis protein</fullName>
    </recommendedName>
</protein>
<dbReference type="Pfam" id="PF18947">
    <property type="entry name" value="HAMP_2"/>
    <property type="match status" value="2"/>
</dbReference>
<dbReference type="Pfam" id="PF00015">
    <property type="entry name" value="MCPsignal"/>
    <property type="match status" value="1"/>
</dbReference>
<feature type="domain" description="Methyl-accepting transducer" evidence="7">
    <location>
        <begin position="559"/>
        <end position="788"/>
    </location>
</feature>
<dbReference type="AlphaFoldDB" id="A0A6F8PJS4"/>
<comment type="subcellular location">
    <subcellularLocation>
        <location evidence="1">Membrane</location>
    </subcellularLocation>
</comment>
<evidence type="ECO:0000313" key="9">
    <source>
        <dbReference type="EMBL" id="BBP42349.1"/>
    </source>
</evidence>
<dbReference type="PROSITE" id="PS50111">
    <property type="entry name" value="CHEMOTAXIS_TRANSDUC_2"/>
    <property type="match status" value="1"/>
</dbReference>
<dbReference type="Proteomes" id="UP000501466">
    <property type="component" value="Chromosome"/>
</dbReference>
<dbReference type="Pfam" id="PF14827">
    <property type="entry name" value="dCache_3"/>
    <property type="match status" value="1"/>
</dbReference>
<dbReference type="SUPFAM" id="SSF58104">
    <property type="entry name" value="Methyl-accepting chemotaxis protein (MCP) signaling domain"/>
    <property type="match status" value="1"/>
</dbReference>
<comment type="similarity">
    <text evidence="4">Belongs to the methyl-accepting chemotaxis (MCP) protein family.</text>
</comment>
<accession>A0A6F8PJS4</accession>
<evidence type="ECO:0000256" key="3">
    <source>
        <dbReference type="ARBA" id="ARBA00023224"/>
    </source>
</evidence>
<evidence type="ECO:0000259" key="7">
    <source>
        <dbReference type="PROSITE" id="PS50111"/>
    </source>
</evidence>
<dbReference type="PANTHER" id="PTHR43531:SF11">
    <property type="entry name" value="METHYL-ACCEPTING CHEMOTAXIS PROTEIN 3"/>
    <property type="match status" value="1"/>
</dbReference>
<dbReference type="InterPro" id="IPR051310">
    <property type="entry name" value="MCP_chemotaxis"/>
</dbReference>
<feature type="transmembrane region" description="Helical" evidence="6">
    <location>
        <begin position="295"/>
        <end position="317"/>
    </location>
</feature>
<sequence length="933" mass="101579">MFQRLGLQAKIILITLLLGLVVLATLIANGVMNYQTQYQKTATEEATKLLTLVQNKMNKKFDIGLTGAISVATNRQLVQAVKNGDKAAASDILAGISQTFKDHTNSKNVKIHIHTPDNHSFLRSWNTKNGDDLSAFRFGVEQVIKEKQPIEVLELGRTGLAIRGITPLFDGQTYVGSLEFIQGVGSIHKEFKKLNDHYLMLLNQEALSISTKAKDNTAVGSYVLASNDWFGADSVSFAQGLDLKELSKKGWLIHNQMLVTSKPIKDMRGKEVGMHIIAEPDSHLNGVLDGIKSEIIFQVLTVVIILLLMMGVILFSLNNMVIKPVKDLQRTFAQVIKNGDFSIRVKTDDSHNEVNLMAKDFNHLLKTLQNTIHAISETMQSIEKGELSHRVQTAANGDLATLKLAINQTADNLENTMLEMGRVLSEMSQAKFGVRVGDINAQGAFKDALSQLQQTATDLNSAISQINTVVTFMAQANFSHTITTQLQGDLNTLKQNINTTLDALNGGFNGFSNSLAKLSSGDLTAKVEGHFHGQLARLQDIINNSLSNVASMFTEIKITSQGALENVKHVTKGNFELNERTQNQAASIEETAASMEEITSTIQNSVANAKHANTLAENARVDAESGAEIMGRAKSAMHGIHEASAKISEITTLIDGIAFQTNLLALNAAVEAARAGEHGRGFAVVAGEVRNLAQKSADAAKDITTLIHETTQQIDAGTKLAEESSDMLNKINNRINEVSEVVKEIALAAEEQALGVGQINQAVSQMDQITQQNAALVDQIAGDTQRMNEQVTRMVDLTGSFTIDTHALSLDTTIKTGDFTFAKARRAHRGWRSHMSQLIHVGTKPENVEIATDSHSCELGKWLDSEGLKHQHLAEFGALIQIHQTLHAEIKRVILMVDGVEEDIADQEIEKIEGLSEQVIAAINALEKAAANG</sequence>
<keyword evidence="3 5" id="KW-0807">Transducer</keyword>
<dbReference type="EMBL" id="AP021888">
    <property type="protein sequence ID" value="BBP42349.1"/>
    <property type="molecule type" value="Genomic_DNA"/>
</dbReference>
<feature type="domain" description="HAMP" evidence="8">
    <location>
        <begin position="512"/>
        <end position="554"/>
    </location>
</feature>
<dbReference type="InterPro" id="IPR004090">
    <property type="entry name" value="Chemotax_Me-accpt_rcpt"/>
</dbReference>
<evidence type="ECO:0008006" key="11">
    <source>
        <dbReference type="Google" id="ProtNLM"/>
    </source>
</evidence>
<evidence type="ECO:0000256" key="6">
    <source>
        <dbReference type="SAM" id="Phobius"/>
    </source>
</evidence>
<dbReference type="SUPFAM" id="SSF103190">
    <property type="entry name" value="Sensory domain-like"/>
    <property type="match status" value="1"/>
</dbReference>
<dbReference type="RefSeq" id="WP_173289693.1">
    <property type="nucleotide sequence ID" value="NZ_AP021888.1"/>
</dbReference>
<evidence type="ECO:0000256" key="2">
    <source>
        <dbReference type="ARBA" id="ARBA00022500"/>
    </source>
</evidence>
<dbReference type="InterPro" id="IPR003660">
    <property type="entry name" value="HAMP_dom"/>
</dbReference>
<dbReference type="Gene3D" id="1.20.120.1530">
    <property type="match status" value="1"/>
</dbReference>
<organism evidence="9 10">
    <name type="scientific">Thiosulfativibrio zosterae</name>
    <dbReference type="NCBI Taxonomy" id="2675053"/>
    <lineage>
        <taxon>Bacteria</taxon>
        <taxon>Pseudomonadati</taxon>
        <taxon>Pseudomonadota</taxon>
        <taxon>Gammaproteobacteria</taxon>
        <taxon>Thiotrichales</taxon>
        <taxon>Piscirickettsiaceae</taxon>
        <taxon>Thiosulfativibrio</taxon>
    </lineage>
</organism>
<gene>
    <name evidence="9" type="ORF">THMIRHAT_00950</name>
</gene>
<dbReference type="CDD" id="cd06225">
    <property type="entry name" value="HAMP"/>
    <property type="match status" value="2"/>
</dbReference>
<dbReference type="PANTHER" id="PTHR43531">
    <property type="entry name" value="PROTEIN ICFG"/>
    <property type="match status" value="1"/>
</dbReference>
<dbReference type="SMART" id="SM00283">
    <property type="entry name" value="MA"/>
    <property type="match status" value="1"/>
</dbReference>
<dbReference type="Gene3D" id="1.20.120.30">
    <property type="entry name" value="Aspartate receptor, ligand-binding domain"/>
    <property type="match status" value="1"/>
</dbReference>
<dbReference type="SUPFAM" id="SSF158472">
    <property type="entry name" value="HAMP domain-like"/>
    <property type="match status" value="1"/>
</dbReference>
<dbReference type="CDD" id="cd11386">
    <property type="entry name" value="MCP_signal"/>
    <property type="match status" value="1"/>
</dbReference>
<dbReference type="InterPro" id="IPR025991">
    <property type="entry name" value="Chemoreceptor_zinc-bind_dom"/>
</dbReference>
<evidence type="ECO:0000256" key="5">
    <source>
        <dbReference type="PROSITE-ProRule" id="PRU00284"/>
    </source>
</evidence>
<evidence type="ECO:0000313" key="10">
    <source>
        <dbReference type="Proteomes" id="UP000501466"/>
    </source>
</evidence>
<dbReference type="Pfam" id="PF13682">
    <property type="entry name" value="CZB"/>
    <property type="match status" value="1"/>
</dbReference>
<evidence type="ECO:0000259" key="8">
    <source>
        <dbReference type="PROSITE" id="PS50885"/>
    </source>
</evidence>
<keyword evidence="6" id="KW-1133">Transmembrane helix</keyword>
<evidence type="ECO:0000256" key="1">
    <source>
        <dbReference type="ARBA" id="ARBA00004370"/>
    </source>
</evidence>
<dbReference type="SMART" id="SM00304">
    <property type="entry name" value="HAMP"/>
    <property type="match status" value="3"/>
</dbReference>
<dbReference type="GO" id="GO:0007165">
    <property type="term" value="P:signal transduction"/>
    <property type="evidence" value="ECO:0007669"/>
    <property type="project" value="UniProtKB-KW"/>
</dbReference>
<keyword evidence="6" id="KW-0472">Membrane</keyword>
<reference evidence="10" key="1">
    <citation type="submission" date="2019-11" db="EMBL/GenBank/DDBJ databases">
        <title>Isolation and characterization of two novel species in the genus Thiomicrorhabdus.</title>
        <authorList>
            <person name="Mochizuki J."/>
            <person name="Kojima H."/>
            <person name="Fukui M."/>
        </authorList>
    </citation>
    <scope>NUCLEOTIDE SEQUENCE [LARGE SCALE GENOMIC DNA]</scope>
    <source>
        <strain evidence="10">AkT22</strain>
    </source>
</reference>
<proteinExistence type="inferred from homology"/>
<dbReference type="Gene3D" id="6.10.340.10">
    <property type="match status" value="1"/>
</dbReference>
<dbReference type="GO" id="GO:0004888">
    <property type="term" value="F:transmembrane signaling receptor activity"/>
    <property type="evidence" value="ECO:0007669"/>
    <property type="project" value="InterPro"/>
</dbReference>
<keyword evidence="6" id="KW-0812">Transmembrane</keyword>
<dbReference type="PRINTS" id="PR00260">
    <property type="entry name" value="CHEMTRNSDUCR"/>
</dbReference>
<dbReference type="KEGG" id="tzo:THMIRHAT_00950"/>
<dbReference type="PROSITE" id="PS50885">
    <property type="entry name" value="HAMP"/>
    <property type="match status" value="2"/>
</dbReference>
<keyword evidence="10" id="KW-1185">Reference proteome</keyword>
<keyword evidence="2" id="KW-0145">Chemotaxis</keyword>
<feature type="domain" description="HAMP" evidence="8">
    <location>
        <begin position="366"/>
        <end position="418"/>
    </location>
</feature>
<name>A0A6F8PJS4_9GAMM</name>
<dbReference type="InterPro" id="IPR029150">
    <property type="entry name" value="dCache_3"/>
</dbReference>
<dbReference type="Gene3D" id="1.10.287.950">
    <property type="entry name" value="Methyl-accepting chemotaxis protein"/>
    <property type="match status" value="1"/>
</dbReference>